<dbReference type="EMBL" id="PDCK01000040">
    <property type="protein sequence ID" value="PRQ52084.1"/>
    <property type="molecule type" value="Genomic_DNA"/>
</dbReference>
<organism evidence="2 3">
    <name type="scientific">Rosa chinensis</name>
    <name type="common">China rose</name>
    <dbReference type="NCBI Taxonomy" id="74649"/>
    <lineage>
        <taxon>Eukaryota</taxon>
        <taxon>Viridiplantae</taxon>
        <taxon>Streptophyta</taxon>
        <taxon>Embryophyta</taxon>
        <taxon>Tracheophyta</taxon>
        <taxon>Spermatophyta</taxon>
        <taxon>Magnoliopsida</taxon>
        <taxon>eudicotyledons</taxon>
        <taxon>Gunneridae</taxon>
        <taxon>Pentapetalae</taxon>
        <taxon>rosids</taxon>
        <taxon>fabids</taxon>
        <taxon>Rosales</taxon>
        <taxon>Rosaceae</taxon>
        <taxon>Rosoideae</taxon>
        <taxon>Rosoideae incertae sedis</taxon>
        <taxon>Rosa</taxon>
    </lineage>
</organism>
<comment type="caution">
    <text evidence="2">The sequence shown here is derived from an EMBL/GenBank/DDBJ whole genome shotgun (WGS) entry which is preliminary data.</text>
</comment>
<name>A0A2P6S072_ROSCH</name>
<sequence length="262" mass="29319">MMLMKSGGGAAMAVPCRPPMCSAMASNINSENLRAQLGHLHSEAETTRDKANNARLRLLRLSEAAEKLRRQAAINVQSGREDDAREMLYQKKKVMQALEKSKKRIELLDELSVKLNEAISVKERQLIGNVALDLEVVRQDAFSPVRIVSPTPEDAQDLDEVEELVPKGSKLTDDQENLFLTENQASLPVEPEGDNVRKPLKTGVWNEDDIISSLQGITSFENFLEHLDNKLNKIEAELVTVLRISTLVVDNHEKAKISRCNR</sequence>
<dbReference type="PANTHER" id="PTHR37174:SF2">
    <property type="entry name" value="FORKHEAD-ASSOCIATED DOMAIN PROTEIN"/>
    <property type="match status" value="1"/>
</dbReference>
<feature type="coiled-coil region" evidence="1">
    <location>
        <begin position="51"/>
        <end position="111"/>
    </location>
</feature>
<dbReference type="PANTHER" id="PTHR37174">
    <property type="entry name" value="FORKHEAD-ASSOCIATED DOMAIN PROTEIN"/>
    <property type="match status" value="1"/>
</dbReference>
<proteinExistence type="predicted"/>
<evidence type="ECO:0000313" key="2">
    <source>
        <dbReference type="EMBL" id="PRQ52084.1"/>
    </source>
</evidence>
<dbReference type="Gramene" id="PRQ52084">
    <property type="protein sequence ID" value="PRQ52084"/>
    <property type="gene ID" value="RchiOBHm_Chr2g0151671"/>
</dbReference>
<dbReference type="OMA" id="LHIRERI"/>
<evidence type="ECO:0000313" key="3">
    <source>
        <dbReference type="Proteomes" id="UP000238479"/>
    </source>
</evidence>
<keyword evidence="1" id="KW-0175">Coiled coil</keyword>
<dbReference type="STRING" id="74649.A0A2P6S072"/>
<protein>
    <submittedName>
        <fullName evidence="2">Uncharacterized protein</fullName>
    </submittedName>
</protein>
<dbReference type="Proteomes" id="UP000238479">
    <property type="component" value="Chromosome 2"/>
</dbReference>
<evidence type="ECO:0000256" key="1">
    <source>
        <dbReference type="SAM" id="Coils"/>
    </source>
</evidence>
<reference evidence="2 3" key="1">
    <citation type="journal article" date="2018" name="Nat. Genet.">
        <title>The Rosa genome provides new insights in the design of modern roses.</title>
        <authorList>
            <person name="Bendahmane M."/>
        </authorList>
    </citation>
    <scope>NUCLEOTIDE SEQUENCE [LARGE SCALE GENOMIC DNA]</scope>
    <source>
        <strain evidence="3">cv. Old Blush</strain>
    </source>
</reference>
<accession>A0A2P6S072</accession>
<dbReference type="AlphaFoldDB" id="A0A2P6S072"/>
<dbReference type="GO" id="GO:0009507">
    <property type="term" value="C:chloroplast"/>
    <property type="evidence" value="ECO:0007669"/>
    <property type="project" value="EnsemblPlants"/>
</dbReference>
<feature type="coiled-coil region" evidence="1">
    <location>
        <begin position="217"/>
        <end position="244"/>
    </location>
</feature>
<gene>
    <name evidence="2" type="ORF">RchiOBHm_Chr2g0151671</name>
</gene>
<keyword evidence="3" id="KW-1185">Reference proteome</keyword>